<proteinExistence type="predicted"/>
<gene>
    <name evidence="1" type="ORF">Aiant_86820</name>
</gene>
<organism evidence="1 2">
    <name type="scientific">Actinoplanes ianthinogenes</name>
    <dbReference type="NCBI Taxonomy" id="122358"/>
    <lineage>
        <taxon>Bacteria</taxon>
        <taxon>Bacillati</taxon>
        <taxon>Actinomycetota</taxon>
        <taxon>Actinomycetes</taxon>
        <taxon>Micromonosporales</taxon>
        <taxon>Micromonosporaceae</taxon>
        <taxon>Actinoplanes</taxon>
    </lineage>
</organism>
<protein>
    <submittedName>
        <fullName evidence="1">Uncharacterized protein</fullName>
    </submittedName>
</protein>
<sequence length="78" mass="8080">MPVLATVPGRWRRRHPQPRMSSGPLPVVCLIAFAGSALLVAFAGPGGLAAAGATAGIVLGAFLRRRLVADAETEMRNS</sequence>
<accession>A0ABN6CS43</accession>
<dbReference type="Proteomes" id="UP000676967">
    <property type="component" value="Chromosome"/>
</dbReference>
<evidence type="ECO:0000313" key="2">
    <source>
        <dbReference type="Proteomes" id="UP000676967"/>
    </source>
</evidence>
<keyword evidence="2" id="KW-1185">Reference proteome</keyword>
<name>A0ABN6CS43_9ACTN</name>
<dbReference type="RefSeq" id="WP_212846812.1">
    <property type="nucleotide sequence ID" value="NZ_AP023356.1"/>
</dbReference>
<dbReference type="EMBL" id="AP023356">
    <property type="protein sequence ID" value="BCJ48025.1"/>
    <property type="molecule type" value="Genomic_DNA"/>
</dbReference>
<reference evidence="1 2" key="1">
    <citation type="submission" date="2020-08" db="EMBL/GenBank/DDBJ databases">
        <title>Whole genome shotgun sequence of Actinoplanes ianthinogenes NBRC 13996.</title>
        <authorList>
            <person name="Komaki H."/>
            <person name="Tamura T."/>
        </authorList>
    </citation>
    <scope>NUCLEOTIDE SEQUENCE [LARGE SCALE GENOMIC DNA]</scope>
    <source>
        <strain evidence="1 2">NBRC 13996</strain>
    </source>
</reference>
<evidence type="ECO:0000313" key="1">
    <source>
        <dbReference type="EMBL" id="BCJ48025.1"/>
    </source>
</evidence>